<keyword evidence="2" id="KW-1185">Reference proteome</keyword>
<proteinExistence type="predicted"/>
<dbReference type="PANTHER" id="PTHR23246:SF21">
    <property type="entry name" value="ACTIN-BINDING PROTEIN F"/>
    <property type="match status" value="1"/>
</dbReference>
<dbReference type="AlphaFoldDB" id="A0A8S1KTY5"/>
<protein>
    <submittedName>
        <fullName evidence="1">Uncharacterized protein</fullName>
    </submittedName>
</protein>
<evidence type="ECO:0000313" key="1">
    <source>
        <dbReference type="EMBL" id="CAD8054414.1"/>
    </source>
</evidence>
<accession>A0A8S1KTY5</accession>
<reference evidence="1" key="1">
    <citation type="submission" date="2021-01" db="EMBL/GenBank/DDBJ databases">
        <authorList>
            <consortium name="Genoscope - CEA"/>
            <person name="William W."/>
        </authorList>
    </citation>
    <scope>NUCLEOTIDE SEQUENCE</scope>
</reference>
<sequence>MSTQNLSLLEDQLLLSKDETIGKLIKGADQYYYYFFLKIFNEHGYQLTSEQKQQLLANKNMQTQLSQKTNLRALFLEYDYLSSQTPSQEIQQRQKDIVDQINQKYLKFTFNHAAPFIARGCNQTAQSVGLNQQMTAGISKLDETIFEISKGLKNAYTEVGFASLKPKLYGSLDIDKIATSSQNVIKKYLQNVGNEIIDFPGIPEFYNQLYCFQDFKNNFSQDHFRKLSLQQMEELLQLNKYFLENQEFVGEYYLKKLQYDLKNIQYSKLTEDEKKQILQNIKNVQNTLPSKFKSFNDQILYELLQIGIEFNIYDFDLFLDFLKDPKQNYNSVNQKYLTFIGNNRRKYQQCWHEYHKFNTRRWMDIDQLIEKYLIKYLEKNDELAILEQYMETKYLKKIQARVKNYKIFILSNQEIEEMNLSKLLTICSFNQMYFKHGDLVKLYVELKNIPKLNIKIFELNSENYYLQKQQQLDTSINLDIQLHLKKLILLTPIHRFKKLLKNLNFKLQQTFKEVYLQAFIKKGRLQLRETMTSAGHRFQIFNENFELCAGEKTGIWIDKKFYNMDQQRKEILIPFGQKDQQYNAVIVHDNFAEFTTVFLQQEQYQLKCAFLVAGESLLQKGQNILNEKSIRNFD</sequence>
<gene>
    <name evidence="1" type="ORF">PSON_ATCC_30995.1.T0080284</name>
</gene>
<evidence type="ECO:0000313" key="2">
    <source>
        <dbReference type="Proteomes" id="UP000692954"/>
    </source>
</evidence>
<dbReference type="Proteomes" id="UP000692954">
    <property type="component" value="Unassembled WGS sequence"/>
</dbReference>
<name>A0A8S1KTY5_9CILI</name>
<comment type="caution">
    <text evidence="1">The sequence shown here is derived from an EMBL/GenBank/DDBJ whole genome shotgun (WGS) entry which is preliminary data.</text>
</comment>
<dbReference type="OrthoDB" id="17798at2759"/>
<dbReference type="EMBL" id="CAJJDN010000008">
    <property type="protein sequence ID" value="CAD8054414.1"/>
    <property type="molecule type" value="Genomic_DNA"/>
</dbReference>
<dbReference type="PANTHER" id="PTHR23246">
    <property type="entry name" value="NEW-GLUE PROTEIN"/>
    <property type="match status" value="1"/>
</dbReference>
<organism evidence="1 2">
    <name type="scientific">Paramecium sonneborni</name>
    <dbReference type="NCBI Taxonomy" id="65129"/>
    <lineage>
        <taxon>Eukaryota</taxon>
        <taxon>Sar</taxon>
        <taxon>Alveolata</taxon>
        <taxon>Ciliophora</taxon>
        <taxon>Intramacronucleata</taxon>
        <taxon>Oligohymenophorea</taxon>
        <taxon>Peniculida</taxon>
        <taxon>Parameciidae</taxon>
        <taxon>Paramecium</taxon>
    </lineage>
</organism>
<dbReference type="InterPro" id="IPR053095">
    <property type="entry name" value="Actin-binding/GATA_Znf"/>
</dbReference>